<dbReference type="RefSeq" id="WP_061475474.1">
    <property type="nucleotide sequence ID" value="NZ_JMGO02000002.1"/>
</dbReference>
<keyword evidence="1" id="KW-1133">Transmembrane helix</keyword>
<sequence>MNTTSCENIPFLGLTGPLSILLRAACDVLFLLVLTLMPAVTVVLDLHWLHNGVGEDSITELLQEGVLLSIVIGLYWKGRTIPAVRAFLWLLAGFFGCLLIRELDVYFDRVWHGFWLYPALLLASWTLVHTWRHGRDTLLSGGVQFVRHRSALFTLFGLLLVAVFSRVFGSGSLIWNDLLGMDSGFDFKTALQEGIELLGYNYVAYGILTQGGYMR</sequence>
<dbReference type="AlphaFoldDB" id="A0A175VLK6"/>
<feature type="transmembrane region" description="Helical" evidence="1">
    <location>
        <begin position="28"/>
        <end position="49"/>
    </location>
</feature>
<dbReference type="EMBL" id="JMGO02000002">
    <property type="protein sequence ID" value="KXU81393.1"/>
    <property type="molecule type" value="Genomic_DNA"/>
</dbReference>
<proteinExistence type="predicted"/>
<gene>
    <name evidence="2" type="ORF">LCR_06725</name>
</gene>
<name>A0A175VLK6_AEREN</name>
<keyword evidence="1" id="KW-0472">Membrane</keyword>
<feature type="transmembrane region" description="Helical" evidence="1">
    <location>
        <begin position="152"/>
        <end position="175"/>
    </location>
</feature>
<reference evidence="2 3" key="1">
    <citation type="submission" date="2016-02" db="EMBL/GenBank/DDBJ databases">
        <title>Draft genome sequence of Aeromonas trota strain 1999lcr isolated from cerebrospinal fluid (CSF).</title>
        <authorList>
            <person name="Dallagassa C.B."/>
            <person name="Prediger K.C."/>
            <person name="Weiss V.A."/>
            <person name="Assis F.E."/>
            <person name="Baura V."/>
            <person name="Cruz L.M."/>
            <person name="Souza E.M."/>
            <person name="Pedrosa F.O."/>
            <person name="Fadel-Picheth C.M."/>
        </authorList>
    </citation>
    <scope>NUCLEOTIDE SEQUENCE [LARGE SCALE GENOMIC DNA]</scope>
    <source>
        <strain evidence="2 3">1999lcr</strain>
    </source>
</reference>
<evidence type="ECO:0000313" key="2">
    <source>
        <dbReference type="EMBL" id="KXU81393.1"/>
    </source>
</evidence>
<dbReference type="Proteomes" id="UP000078435">
    <property type="component" value="Unassembled WGS sequence"/>
</dbReference>
<organism evidence="2 3">
    <name type="scientific">Aeromonas enteropelogenes</name>
    <name type="common">Aeromonas trota</name>
    <dbReference type="NCBI Taxonomy" id="29489"/>
    <lineage>
        <taxon>Bacteria</taxon>
        <taxon>Pseudomonadati</taxon>
        <taxon>Pseudomonadota</taxon>
        <taxon>Gammaproteobacteria</taxon>
        <taxon>Aeromonadales</taxon>
        <taxon>Aeromonadaceae</taxon>
        <taxon>Aeromonas</taxon>
    </lineage>
</organism>
<comment type="caution">
    <text evidence="2">The sequence shown here is derived from an EMBL/GenBank/DDBJ whole genome shotgun (WGS) entry which is preliminary data.</text>
</comment>
<protein>
    <submittedName>
        <fullName evidence="2">Uncharacterized protein</fullName>
    </submittedName>
</protein>
<evidence type="ECO:0000313" key="3">
    <source>
        <dbReference type="Proteomes" id="UP000078435"/>
    </source>
</evidence>
<keyword evidence="1" id="KW-0812">Transmembrane</keyword>
<dbReference type="OrthoDB" id="1425700at2"/>
<accession>A0A175VLK6</accession>
<feature type="transmembrane region" description="Helical" evidence="1">
    <location>
        <begin position="113"/>
        <end position="131"/>
    </location>
</feature>
<evidence type="ECO:0000256" key="1">
    <source>
        <dbReference type="SAM" id="Phobius"/>
    </source>
</evidence>
<feature type="transmembrane region" description="Helical" evidence="1">
    <location>
        <begin position="61"/>
        <end position="76"/>
    </location>
</feature>
<feature type="transmembrane region" description="Helical" evidence="1">
    <location>
        <begin position="83"/>
        <end position="101"/>
    </location>
</feature>